<keyword evidence="1" id="KW-0812">Transmembrane</keyword>
<organism evidence="2 3">
    <name type="scientific">Actinia tenebrosa</name>
    <name type="common">Australian red waratah sea anemone</name>
    <dbReference type="NCBI Taxonomy" id="6105"/>
    <lineage>
        <taxon>Eukaryota</taxon>
        <taxon>Metazoa</taxon>
        <taxon>Cnidaria</taxon>
        <taxon>Anthozoa</taxon>
        <taxon>Hexacorallia</taxon>
        <taxon>Actiniaria</taxon>
        <taxon>Actiniidae</taxon>
        <taxon>Actinia</taxon>
    </lineage>
</organism>
<protein>
    <submittedName>
        <fullName evidence="3">Uncharacterized protein LOC116297787</fullName>
    </submittedName>
</protein>
<accession>A0A6P8I2B7</accession>
<dbReference type="InParanoid" id="A0A6P8I2B7"/>
<proteinExistence type="predicted"/>
<dbReference type="GeneID" id="116297787"/>
<evidence type="ECO:0000313" key="2">
    <source>
        <dbReference type="Proteomes" id="UP000515163"/>
    </source>
</evidence>
<name>A0A6P8I2B7_ACTTE</name>
<dbReference type="RefSeq" id="XP_031561943.1">
    <property type="nucleotide sequence ID" value="XM_031706083.1"/>
</dbReference>
<evidence type="ECO:0000256" key="1">
    <source>
        <dbReference type="SAM" id="Phobius"/>
    </source>
</evidence>
<dbReference type="KEGG" id="aten:116297787"/>
<dbReference type="OrthoDB" id="5990004at2759"/>
<sequence>MQHIKDTMHSRLDFSLLVVHSLILIIITKDSLEEKVLIIKNKTSNTTTNNLLPYKYLLNTSDIQDNFVDKTSGSTKYKTGFYTPTASINSSKITANTTKNRGNAKKSTVVLLERTFMTTTRSTKNSNITTVVPPYHPTSNPSYTSKILQYTLIPLGCVLFIIALLCMVRHIQKVKKKRRLERELLHQYSYPNSEAGDLDEEERFLEVESVINTQFNISSDQEEKNVVDEIPQVTVAIGDGSKLVMQDTQSLSDDVEASTSFNC</sequence>
<dbReference type="AlphaFoldDB" id="A0A6P8I2B7"/>
<keyword evidence="1" id="KW-1133">Transmembrane helix</keyword>
<dbReference type="Proteomes" id="UP000515163">
    <property type="component" value="Unplaced"/>
</dbReference>
<keyword evidence="1" id="KW-0472">Membrane</keyword>
<evidence type="ECO:0000313" key="3">
    <source>
        <dbReference type="RefSeq" id="XP_031561943.1"/>
    </source>
</evidence>
<keyword evidence="2" id="KW-1185">Reference proteome</keyword>
<reference evidence="3" key="1">
    <citation type="submission" date="2025-08" db="UniProtKB">
        <authorList>
            <consortium name="RefSeq"/>
        </authorList>
    </citation>
    <scope>IDENTIFICATION</scope>
    <source>
        <tissue evidence="3">Tentacle</tissue>
    </source>
</reference>
<gene>
    <name evidence="3" type="primary">LOC116297787</name>
</gene>
<feature type="transmembrane region" description="Helical" evidence="1">
    <location>
        <begin position="147"/>
        <end position="168"/>
    </location>
</feature>